<dbReference type="AlphaFoldDB" id="A0A2G5I6H4"/>
<dbReference type="EMBL" id="LKMD01000100">
    <property type="protein sequence ID" value="PIB00426.1"/>
    <property type="molecule type" value="Genomic_DNA"/>
</dbReference>
<feature type="region of interest" description="Disordered" evidence="1">
    <location>
        <begin position="90"/>
        <end position="114"/>
    </location>
</feature>
<dbReference type="Proteomes" id="UP000230605">
    <property type="component" value="Chromosome 1"/>
</dbReference>
<sequence>MFRLAAEISPGPARQEICKMTEARTEFIGSKCIIFQLQIEIWIHVNDIATISSQLIGIRFLLNSTLLNRFWLRARNPLPPPLLALPLQDRHRKHTAQKDQASHQTSARGSPQTLQHIRIPKWPYKSPRGPNAVDEGPDTCAVLYMTVHSICCRHSSNDLGADGCDCDADDGRHIPMTLLGLLKADAKDDDADHAKCEANVRQPETMLSRRCPVSQPLGFMIHPEVAQTSADLLADDTSDNDAQELQADLLSIESEFRHKELRDFHCKQNTAEAEDDRVRDCRNDDGRIFE</sequence>
<accession>A0A2G5I6H4</accession>
<proteinExistence type="predicted"/>
<gene>
    <name evidence="2" type="ORF">CB0940_02062</name>
</gene>
<dbReference type="EMBL" id="LKMD01000100">
    <property type="protein sequence ID" value="PIB00427.1"/>
    <property type="molecule type" value="Genomic_DNA"/>
</dbReference>
<protein>
    <submittedName>
        <fullName evidence="2">Uncharacterized protein</fullName>
    </submittedName>
</protein>
<evidence type="ECO:0000256" key="1">
    <source>
        <dbReference type="SAM" id="MobiDB-lite"/>
    </source>
</evidence>
<evidence type="ECO:0000313" key="2">
    <source>
        <dbReference type="EMBL" id="PIB00426.1"/>
    </source>
</evidence>
<name>A0A2G5I6H4_CERBT</name>
<feature type="compositionally biased region" description="Polar residues" evidence="1">
    <location>
        <begin position="102"/>
        <end position="114"/>
    </location>
</feature>
<organism evidence="2 3">
    <name type="scientific">Cercospora beticola</name>
    <name type="common">Sugarbeet leaf spot fungus</name>
    <dbReference type="NCBI Taxonomy" id="122368"/>
    <lineage>
        <taxon>Eukaryota</taxon>
        <taxon>Fungi</taxon>
        <taxon>Dikarya</taxon>
        <taxon>Ascomycota</taxon>
        <taxon>Pezizomycotina</taxon>
        <taxon>Dothideomycetes</taxon>
        <taxon>Dothideomycetidae</taxon>
        <taxon>Mycosphaerellales</taxon>
        <taxon>Mycosphaerellaceae</taxon>
        <taxon>Cercospora</taxon>
    </lineage>
</organism>
<evidence type="ECO:0000313" key="3">
    <source>
        <dbReference type="Proteomes" id="UP000230605"/>
    </source>
</evidence>
<comment type="caution">
    <text evidence="2">The sequence shown here is derived from an EMBL/GenBank/DDBJ whole genome shotgun (WGS) entry which is preliminary data.</text>
</comment>
<reference evidence="2 3" key="1">
    <citation type="submission" date="2015-10" db="EMBL/GenBank/DDBJ databases">
        <title>The cercosporin biosynthetic gene cluster was horizontally transferred to several fungal lineages and shown to be expanded in Cercospora beticola based on microsynteny with recipient genomes.</title>
        <authorList>
            <person name="De Jonge R."/>
            <person name="Ebert M.K."/>
            <person name="Suttle J.C."/>
            <person name="Jurick Ii W.M."/>
            <person name="Secor G.A."/>
            <person name="Thomma B.P."/>
            <person name="Van De Peer Y."/>
            <person name="Bolton M.D."/>
        </authorList>
    </citation>
    <scope>NUCLEOTIDE SEQUENCE [LARGE SCALE GENOMIC DNA]</scope>
    <source>
        <strain evidence="2 3">09-40</strain>
    </source>
</reference>